<keyword evidence="2" id="KW-1185">Reference proteome</keyword>
<dbReference type="Proteomes" id="UP000479000">
    <property type="component" value="Unassembled WGS sequence"/>
</dbReference>
<protein>
    <submittedName>
        <fullName evidence="1">Uncharacterized protein</fullName>
    </submittedName>
</protein>
<evidence type="ECO:0000313" key="2">
    <source>
        <dbReference type="Proteomes" id="UP000479000"/>
    </source>
</evidence>
<name>A0A6H5H8B4_9HEMI</name>
<evidence type="ECO:0000313" key="1">
    <source>
        <dbReference type="EMBL" id="CAB0012613.1"/>
    </source>
</evidence>
<accession>A0A6H5H8B4</accession>
<gene>
    <name evidence="1" type="ORF">NTEN_LOCUS17320</name>
</gene>
<dbReference type="EMBL" id="CADCXU010025607">
    <property type="protein sequence ID" value="CAB0012613.1"/>
    <property type="molecule type" value="Genomic_DNA"/>
</dbReference>
<organism evidence="1 2">
    <name type="scientific">Nesidiocoris tenuis</name>
    <dbReference type="NCBI Taxonomy" id="355587"/>
    <lineage>
        <taxon>Eukaryota</taxon>
        <taxon>Metazoa</taxon>
        <taxon>Ecdysozoa</taxon>
        <taxon>Arthropoda</taxon>
        <taxon>Hexapoda</taxon>
        <taxon>Insecta</taxon>
        <taxon>Pterygota</taxon>
        <taxon>Neoptera</taxon>
        <taxon>Paraneoptera</taxon>
        <taxon>Hemiptera</taxon>
        <taxon>Heteroptera</taxon>
        <taxon>Panheteroptera</taxon>
        <taxon>Cimicomorpha</taxon>
        <taxon>Miridae</taxon>
        <taxon>Dicyphina</taxon>
        <taxon>Nesidiocoris</taxon>
    </lineage>
</organism>
<dbReference type="AlphaFoldDB" id="A0A6H5H8B4"/>
<reference evidence="1 2" key="1">
    <citation type="submission" date="2020-02" db="EMBL/GenBank/DDBJ databases">
        <authorList>
            <person name="Ferguson B K."/>
        </authorList>
    </citation>
    <scope>NUCLEOTIDE SEQUENCE [LARGE SCALE GENOMIC DNA]</scope>
</reference>
<proteinExistence type="predicted"/>
<sequence length="58" mass="6494">MLTIDVDILKNYRCQWLSYGERLLEGRAGGPSEKPNPPAVRALRRLAVPFSTSFQTSS</sequence>